<feature type="domain" description="HAT C-terminal dimerisation" evidence="6">
    <location>
        <begin position="185"/>
        <end position="264"/>
    </location>
</feature>
<dbReference type="InterPro" id="IPR012337">
    <property type="entry name" value="RNaseH-like_sf"/>
</dbReference>
<keyword evidence="4" id="KW-0862">Zinc</keyword>
<accession>A0A9Q3H8K0</accession>
<dbReference type="GO" id="GO:0046983">
    <property type="term" value="F:protein dimerization activity"/>
    <property type="evidence" value="ECO:0007669"/>
    <property type="project" value="InterPro"/>
</dbReference>
<dbReference type="InterPro" id="IPR008906">
    <property type="entry name" value="HATC_C_dom"/>
</dbReference>
<reference evidence="7" key="1">
    <citation type="submission" date="2021-03" db="EMBL/GenBank/DDBJ databases">
        <title>Draft genome sequence of rust myrtle Austropuccinia psidii MF-1, a brazilian biotype.</title>
        <authorList>
            <person name="Quecine M.C."/>
            <person name="Pachon D.M.R."/>
            <person name="Bonatelli M.L."/>
            <person name="Correr F.H."/>
            <person name="Franceschini L.M."/>
            <person name="Leite T.F."/>
            <person name="Margarido G.R.A."/>
            <person name="Almeida C.A."/>
            <person name="Ferrarezi J.A."/>
            <person name="Labate C.A."/>
        </authorList>
    </citation>
    <scope>NUCLEOTIDE SEQUENCE</scope>
    <source>
        <strain evidence="7">MF-1</strain>
    </source>
</reference>
<dbReference type="GO" id="GO:0008270">
    <property type="term" value="F:zinc ion binding"/>
    <property type="evidence" value="ECO:0007669"/>
    <property type="project" value="UniProtKB-KW"/>
</dbReference>
<evidence type="ECO:0000256" key="4">
    <source>
        <dbReference type="ARBA" id="ARBA00022833"/>
    </source>
</evidence>
<keyword evidence="5" id="KW-0539">Nucleus</keyword>
<evidence type="ECO:0000256" key="1">
    <source>
        <dbReference type="ARBA" id="ARBA00004123"/>
    </source>
</evidence>
<dbReference type="PANTHER" id="PTHR46481">
    <property type="entry name" value="ZINC FINGER BED DOMAIN-CONTAINING PROTEIN 4"/>
    <property type="match status" value="1"/>
</dbReference>
<dbReference type="SUPFAM" id="SSF53098">
    <property type="entry name" value="Ribonuclease H-like"/>
    <property type="match status" value="1"/>
</dbReference>
<evidence type="ECO:0000313" key="8">
    <source>
        <dbReference type="Proteomes" id="UP000765509"/>
    </source>
</evidence>
<evidence type="ECO:0000256" key="5">
    <source>
        <dbReference type="ARBA" id="ARBA00023242"/>
    </source>
</evidence>
<evidence type="ECO:0000256" key="2">
    <source>
        <dbReference type="ARBA" id="ARBA00022723"/>
    </source>
</evidence>
<keyword evidence="3" id="KW-0863">Zinc-finger</keyword>
<sequence>MLERASSLQEAYDQYCSLANIQSYWLSPIDLEKLTVMVSFLHPLHEATKIICGCTYPTINHALPLYIPLIKQICQACNQYDVRLIKPDSNAITKYLTIVLCKTPVVCATILNLSFKLNFFALHEATLACFGTSTNHLVKDFQDEAKKHFTASSYLPSNTQNIPMAGLFDELYTPSTPDSNSLEAELQRFFLEPPEVKSTDLLLFWKFRGTIFPTLTQMACKYLSIPAASAPLEQVFSCGGKILTYQQASLSSMHVEQLPCVKAWAHTFGPIYCQY</sequence>
<dbReference type="EMBL" id="AVOT02013020">
    <property type="protein sequence ID" value="MBW0495296.1"/>
    <property type="molecule type" value="Genomic_DNA"/>
</dbReference>
<dbReference type="OrthoDB" id="3264316at2759"/>
<name>A0A9Q3H8K0_9BASI</name>
<proteinExistence type="predicted"/>
<evidence type="ECO:0000256" key="3">
    <source>
        <dbReference type="ARBA" id="ARBA00022771"/>
    </source>
</evidence>
<evidence type="ECO:0000313" key="7">
    <source>
        <dbReference type="EMBL" id="MBW0495296.1"/>
    </source>
</evidence>
<gene>
    <name evidence="7" type="ORF">O181_035011</name>
</gene>
<dbReference type="PANTHER" id="PTHR46481:SF10">
    <property type="entry name" value="ZINC FINGER BED DOMAIN-CONTAINING PROTEIN 39"/>
    <property type="match status" value="1"/>
</dbReference>
<organism evidence="7 8">
    <name type="scientific">Austropuccinia psidii MF-1</name>
    <dbReference type="NCBI Taxonomy" id="1389203"/>
    <lineage>
        <taxon>Eukaryota</taxon>
        <taxon>Fungi</taxon>
        <taxon>Dikarya</taxon>
        <taxon>Basidiomycota</taxon>
        <taxon>Pucciniomycotina</taxon>
        <taxon>Pucciniomycetes</taxon>
        <taxon>Pucciniales</taxon>
        <taxon>Sphaerophragmiaceae</taxon>
        <taxon>Austropuccinia</taxon>
    </lineage>
</organism>
<comment type="caution">
    <text evidence="7">The sequence shown here is derived from an EMBL/GenBank/DDBJ whole genome shotgun (WGS) entry which is preliminary data.</text>
</comment>
<dbReference type="InterPro" id="IPR052035">
    <property type="entry name" value="ZnF_BED_domain_contain"/>
</dbReference>
<dbReference type="AlphaFoldDB" id="A0A9Q3H8K0"/>
<evidence type="ECO:0000259" key="6">
    <source>
        <dbReference type="Pfam" id="PF05699"/>
    </source>
</evidence>
<dbReference type="GO" id="GO:0005634">
    <property type="term" value="C:nucleus"/>
    <property type="evidence" value="ECO:0007669"/>
    <property type="project" value="UniProtKB-SubCell"/>
</dbReference>
<keyword evidence="2" id="KW-0479">Metal-binding</keyword>
<dbReference type="Proteomes" id="UP000765509">
    <property type="component" value="Unassembled WGS sequence"/>
</dbReference>
<dbReference type="Pfam" id="PF05699">
    <property type="entry name" value="Dimer_Tnp_hAT"/>
    <property type="match status" value="1"/>
</dbReference>
<comment type="subcellular location">
    <subcellularLocation>
        <location evidence="1">Nucleus</location>
    </subcellularLocation>
</comment>
<protein>
    <recommendedName>
        <fullName evidence="6">HAT C-terminal dimerisation domain-containing protein</fullName>
    </recommendedName>
</protein>
<keyword evidence="8" id="KW-1185">Reference proteome</keyword>